<dbReference type="SMART" id="SM00091">
    <property type="entry name" value="PAS"/>
    <property type="match status" value="1"/>
</dbReference>
<evidence type="ECO:0000259" key="8">
    <source>
        <dbReference type="PROSITE" id="PS50112"/>
    </source>
</evidence>
<dbReference type="InterPro" id="IPR004358">
    <property type="entry name" value="Sig_transdc_His_kin-like_C"/>
</dbReference>
<evidence type="ECO:0000256" key="6">
    <source>
        <dbReference type="SAM" id="Phobius"/>
    </source>
</evidence>
<reference evidence="11 12" key="1">
    <citation type="submission" date="2019-02" db="EMBL/GenBank/DDBJ databases">
        <title>Pedobacter sp. RP-1-14 sp. nov., isolated from Arctic soil.</title>
        <authorList>
            <person name="Dahal R.H."/>
        </authorList>
    </citation>
    <scope>NUCLEOTIDE SEQUENCE [LARGE SCALE GENOMIC DNA]</scope>
    <source>
        <strain evidence="11 12">RP-1-14</strain>
    </source>
</reference>
<dbReference type="Proteomes" id="UP000293347">
    <property type="component" value="Unassembled WGS sequence"/>
</dbReference>
<dbReference type="Pfam" id="PF02518">
    <property type="entry name" value="HATPase_c"/>
    <property type="match status" value="1"/>
</dbReference>
<keyword evidence="5" id="KW-0418">Kinase</keyword>
<accession>A0A4R0NEQ5</accession>
<dbReference type="CDD" id="cd00130">
    <property type="entry name" value="PAS"/>
    <property type="match status" value="1"/>
</dbReference>
<evidence type="ECO:0000259" key="10">
    <source>
        <dbReference type="PROSITE" id="PS50839"/>
    </source>
</evidence>
<dbReference type="CDD" id="cd00075">
    <property type="entry name" value="HATPase"/>
    <property type="match status" value="1"/>
</dbReference>
<dbReference type="AlphaFoldDB" id="A0A4R0NEQ5"/>
<keyword evidence="6" id="KW-1133">Transmembrane helix</keyword>
<keyword evidence="3" id="KW-0597">Phosphoprotein</keyword>
<dbReference type="GO" id="GO:0004673">
    <property type="term" value="F:protein histidine kinase activity"/>
    <property type="evidence" value="ECO:0007669"/>
    <property type="project" value="UniProtKB-EC"/>
</dbReference>
<dbReference type="InterPro" id="IPR035965">
    <property type="entry name" value="PAS-like_dom_sf"/>
</dbReference>
<name>A0A4R0NEQ5_9SPHI</name>
<dbReference type="Gene3D" id="3.30.565.10">
    <property type="entry name" value="Histidine kinase-like ATPase, C-terminal domain"/>
    <property type="match status" value="1"/>
</dbReference>
<keyword evidence="6" id="KW-0472">Membrane</keyword>
<proteinExistence type="predicted"/>
<dbReference type="InterPro" id="IPR006189">
    <property type="entry name" value="CHASE_dom"/>
</dbReference>
<feature type="domain" description="Histidine kinase" evidence="7">
    <location>
        <begin position="441"/>
        <end position="651"/>
    </location>
</feature>
<evidence type="ECO:0000259" key="9">
    <source>
        <dbReference type="PROSITE" id="PS50113"/>
    </source>
</evidence>
<dbReference type="PANTHER" id="PTHR43304:SF1">
    <property type="entry name" value="PAC DOMAIN-CONTAINING PROTEIN"/>
    <property type="match status" value="1"/>
</dbReference>
<dbReference type="Gene3D" id="3.30.450.20">
    <property type="entry name" value="PAS domain"/>
    <property type="match status" value="1"/>
</dbReference>
<feature type="transmembrane region" description="Helical" evidence="6">
    <location>
        <begin position="261"/>
        <end position="283"/>
    </location>
</feature>
<dbReference type="InterPro" id="IPR052162">
    <property type="entry name" value="Sensor_kinase/Photoreceptor"/>
</dbReference>
<evidence type="ECO:0000313" key="11">
    <source>
        <dbReference type="EMBL" id="TCC98187.1"/>
    </source>
</evidence>
<dbReference type="OrthoDB" id="1522284at2"/>
<evidence type="ECO:0000256" key="5">
    <source>
        <dbReference type="ARBA" id="ARBA00022777"/>
    </source>
</evidence>
<dbReference type="SMART" id="SM00086">
    <property type="entry name" value="PAC"/>
    <property type="match status" value="1"/>
</dbReference>
<sequence>MNLDVKLAKITGWLLSRPKLTGFFVFLFLLLLIGLITNQRYKIVKENEHREMLSILNVVKQNIEQSLKNSYTAALTLALTIDDKGEPRNFEAVAAQLISTNTKFKAVQLVPNGIIKYIYPLKGNEGALNSNVFIAKKDNKYRAYSSVKNRKMYFLGPDKLLQGGIGIVGRLPVYMENKFWGFSAVVINLNTFLSDVGALNVKDKRFYFQFSKFNITSGKEEFYLPGNTDLKNSSYETAIFPDGNWRLYIVSSDDHNAIIQVLYPLLLGLFLAVICAVLVTKLLKKPAELQRLVDLQAVKLLETEVKFKTIFDEAAIGIAVVNSRNGNFLQVNKKLCEILGYNEYELNDQSLQSVTYPDDIASEIDKITSLRLGLITEFRMQTRYIHKEGHIKWANIVETPLWNEDEQPKSNILIIEDITDRKAADDLVNEQNKRLLNFSYIVSHNLRSHASNIQAITNLLEITESESERKEMVDLLKTVSGSLNDAMLNLNKVVNIQTSIDVSTEPLNLSVFIRKTLDILNDQVVLKKAVIKNNVQDSIMVNYNPAYLESILLNFIFNAIRYSHPDRAPEIDLSTFIDGGQIVFQIADNGVGIDLAKHGDQLFGMYKTFNGNPDSKGVGLFISKNQIDAMGGKVLVESTPAKGTKFMIYFK</sequence>
<keyword evidence="4" id="KW-0808">Transferase</keyword>
<dbReference type="SMART" id="SM00387">
    <property type="entry name" value="HATPase_c"/>
    <property type="match status" value="1"/>
</dbReference>
<feature type="domain" description="PAC" evidence="9">
    <location>
        <begin position="378"/>
        <end position="430"/>
    </location>
</feature>
<keyword evidence="12" id="KW-1185">Reference proteome</keyword>
<comment type="caution">
    <text evidence="11">The sequence shown here is derived from an EMBL/GenBank/DDBJ whole genome shotgun (WGS) entry which is preliminary data.</text>
</comment>
<feature type="domain" description="CHASE" evidence="10">
    <location>
        <begin position="111"/>
        <end position="248"/>
    </location>
</feature>
<protein>
    <recommendedName>
        <fullName evidence="2">histidine kinase</fullName>
        <ecNumber evidence="2">2.7.13.3</ecNumber>
    </recommendedName>
</protein>
<dbReference type="EMBL" id="SJSL01000007">
    <property type="protein sequence ID" value="TCC98187.1"/>
    <property type="molecule type" value="Genomic_DNA"/>
</dbReference>
<dbReference type="InterPro" id="IPR003594">
    <property type="entry name" value="HATPase_dom"/>
</dbReference>
<gene>
    <name evidence="11" type="ORF">EZ437_18505</name>
</gene>
<dbReference type="PRINTS" id="PR00344">
    <property type="entry name" value="BCTRLSENSOR"/>
</dbReference>
<dbReference type="SUPFAM" id="SSF55785">
    <property type="entry name" value="PYP-like sensor domain (PAS domain)"/>
    <property type="match status" value="1"/>
</dbReference>
<feature type="transmembrane region" description="Helical" evidence="6">
    <location>
        <begin position="20"/>
        <end position="37"/>
    </location>
</feature>
<comment type="catalytic activity">
    <reaction evidence="1">
        <text>ATP + protein L-histidine = ADP + protein N-phospho-L-histidine.</text>
        <dbReference type="EC" id="2.7.13.3"/>
    </reaction>
</comment>
<evidence type="ECO:0000259" key="7">
    <source>
        <dbReference type="PROSITE" id="PS50109"/>
    </source>
</evidence>
<dbReference type="InterPro" id="IPR000014">
    <property type="entry name" value="PAS"/>
</dbReference>
<organism evidence="11 12">
    <name type="scientific">Pedobacter psychroterrae</name>
    <dbReference type="NCBI Taxonomy" id="2530453"/>
    <lineage>
        <taxon>Bacteria</taxon>
        <taxon>Pseudomonadati</taxon>
        <taxon>Bacteroidota</taxon>
        <taxon>Sphingobacteriia</taxon>
        <taxon>Sphingobacteriales</taxon>
        <taxon>Sphingobacteriaceae</taxon>
        <taxon>Pedobacter</taxon>
    </lineage>
</organism>
<evidence type="ECO:0000256" key="2">
    <source>
        <dbReference type="ARBA" id="ARBA00012438"/>
    </source>
</evidence>
<dbReference type="PROSITE" id="PS50839">
    <property type="entry name" value="CHASE"/>
    <property type="match status" value="1"/>
</dbReference>
<evidence type="ECO:0000256" key="4">
    <source>
        <dbReference type="ARBA" id="ARBA00022679"/>
    </source>
</evidence>
<keyword evidence="6" id="KW-0812">Transmembrane</keyword>
<evidence type="ECO:0000256" key="3">
    <source>
        <dbReference type="ARBA" id="ARBA00022553"/>
    </source>
</evidence>
<dbReference type="PANTHER" id="PTHR43304">
    <property type="entry name" value="PHYTOCHROME-LIKE PROTEIN CPH1"/>
    <property type="match status" value="1"/>
</dbReference>
<dbReference type="PROSITE" id="PS50112">
    <property type="entry name" value="PAS"/>
    <property type="match status" value="1"/>
</dbReference>
<dbReference type="SUPFAM" id="SSF55874">
    <property type="entry name" value="ATPase domain of HSP90 chaperone/DNA topoisomerase II/histidine kinase"/>
    <property type="match status" value="1"/>
</dbReference>
<dbReference type="InterPro" id="IPR000700">
    <property type="entry name" value="PAS-assoc_C"/>
</dbReference>
<dbReference type="InterPro" id="IPR001610">
    <property type="entry name" value="PAC"/>
</dbReference>
<dbReference type="NCBIfam" id="TIGR00229">
    <property type="entry name" value="sensory_box"/>
    <property type="match status" value="1"/>
</dbReference>
<feature type="domain" description="PAS" evidence="8">
    <location>
        <begin position="303"/>
        <end position="359"/>
    </location>
</feature>
<dbReference type="InterPro" id="IPR036890">
    <property type="entry name" value="HATPase_C_sf"/>
</dbReference>
<dbReference type="Pfam" id="PF13426">
    <property type="entry name" value="PAS_9"/>
    <property type="match status" value="1"/>
</dbReference>
<dbReference type="RefSeq" id="WP_131597562.1">
    <property type="nucleotide sequence ID" value="NZ_SJSL01000007.1"/>
</dbReference>
<feature type="transmembrane region" description="Helical" evidence="6">
    <location>
        <begin position="179"/>
        <end position="199"/>
    </location>
</feature>
<evidence type="ECO:0000256" key="1">
    <source>
        <dbReference type="ARBA" id="ARBA00000085"/>
    </source>
</evidence>
<dbReference type="PROSITE" id="PS50109">
    <property type="entry name" value="HIS_KIN"/>
    <property type="match status" value="1"/>
</dbReference>
<dbReference type="PROSITE" id="PS50113">
    <property type="entry name" value="PAC"/>
    <property type="match status" value="1"/>
</dbReference>
<dbReference type="EC" id="2.7.13.3" evidence="2"/>
<dbReference type="SMART" id="SM01079">
    <property type="entry name" value="CHASE"/>
    <property type="match status" value="1"/>
</dbReference>
<dbReference type="InterPro" id="IPR005467">
    <property type="entry name" value="His_kinase_dom"/>
</dbReference>
<evidence type="ECO:0000313" key="12">
    <source>
        <dbReference type="Proteomes" id="UP000293347"/>
    </source>
</evidence>